<dbReference type="InterPro" id="IPR020904">
    <property type="entry name" value="Sc_DH/Rdtase_CS"/>
</dbReference>
<evidence type="ECO:0000313" key="4">
    <source>
        <dbReference type="Proteomes" id="UP000175691"/>
    </source>
</evidence>
<dbReference type="InterPro" id="IPR051122">
    <property type="entry name" value="SDR_DHRS6-like"/>
</dbReference>
<dbReference type="InterPro" id="IPR036291">
    <property type="entry name" value="NAD(P)-bd_dom_sf"/>
</dbReference>
<reference evidence="3 4" key="1">
    <citation type="submission" date="2016-08" db="EMBL/GenBank/DDBJ databases">
        <authorList>
            <person name="Seilhamer J.J."/>
        </authorList>
    </citation>
    <scope>NUCLEOTIDE SEQUENCE [LARGE SCALE GENOMIC DNA]</scope>
    <source>
        <strain evidence="3 4">KCTC 42603</strain>
    </source>
</reference>
<dbReference type="AlphaFoldDB" id="A0A1E7Z9M0"/>
<dbReference type="PRINTS" id="PR00080">
    <property type="entry name" value="SDRFAMILY"/>
</dbReference>
<sequence>MSKLSGKIALVTGAADGIGAASAKALAAEGAFVYVTDINIEKAQEVAEEIGDSAIALTLNVCEEADWNNVYQQIEKQNGSLHILVNNAGGGGAGDIEGTSIESYRKGMTLNVDSVYMGIKLGLPLMQGNDASIINMSSIHGLRAASYAVTYTTAKGAVTMLTKAIARHCADNRLKVRCNSLHPGYVKTPQMLAWIDSQEDSEAALEGLVSQHPIGFLGEPEDIASGVVFLASNDSRFMTGAELVIDGGFCL</sequence>
<dbReference type="RefSeq" id="WP_070125886.1">
    <property type="nucleotide sequence ID" value="NZ_MDHN01000029.1"/>
</dbReference>
<dbReference type="GO" id="GO:0016491">
    <property type="term" value="F:oxidoreductase activity"/>
    <property type="evidence" value="ECO:0007669"/>
    <property type="project" value="UniProtKB-KW"/>
</dbReference>
<organism evidence="3 4">
    <name type="scientific">Alteromonas confluentis</name>
    <dbReference type="NCBI Taxonomy" id="1656094"/>
    <lineage>
        <taxon>Bacteria</taxon>
        <taxon>Pseudomonadati</taxon>
        <taxon>Pseudomonadota</taxon>
        <taxon>Gammaproteobacteria</taxon>
        <taxon>Alteromonadales</taxon>
        <taxon>Alteromonadaceae</taxon>
        <taxon>Alteromonas/Salinimonas group</taxon>
        <taxon>Alteromonas</taxon>
    </lineage>
</organism>
<protein>
    <recommendedName>
        <fullName evidence="5">Short-chain dehydrogenase</fullName>
    </recommendedName>
</protein>
<keyword evidence="4" id="KW-1185">Reference proteome</keyword>
<dbReference type="SUPFAM" id="SSF51735">
    <property type="entry name" value="NAD(P)-binding Rossmann-fold domains"/>
    <property type="match status" value="1"/>
</dbReference>
<dbReference type="Proteomes" id="UP000175691">
    <property type="component" value="Unassembled WGS sequence"/>
</dbReference>
<accession>A0A1E7Z9M0</accession>
<dbReference type="Gene3D" id="3.40.50.720">
    <property type="entry name" value="NAD(P)-binding Rossmann-like Domain"/>
    <property type="match status" value="1"/>
</dbReference>
<evidence type="ECO:0000256" key="2">
    <source>
        <dbReference type="ARBA" id="ARBA00023002"/>
    </source>
</evidence>
<dbReference type="PANTHER" id="PTHR43477:SF1">
    <property type="entry name" value="DIHYDROANTICAPSIN 7-DEHYDROGENASE"/>
    <property type="match status" value="1"/>
</dbReference>
<evidence type="ECO:0008006" key="5">
    <source>
        <dbReference type="Google" id="ProtNLM"/>
    </source>
</evidence>
<dbReference type="PROSITE" id="PS00061">
    <property type="entry name" value="ADH_SHORT"/>
    <property type="match status" value="1"/>
</dbReference>
<dbReference type="EMBL" id="MDHN01000029">
    <property type="protein sequence ID" value="OFC70243.1"/>
    <property type="molecule type" value="Genomic_DNA"/>
</dbReference>
<gene>
    <name evidence="3" type="ORF">BFC18_13760</name>
</gene>
<dbReference type="InterPro" id="IPR002347">
    <property type="entry name" value="SDR_fam"/>
</dbReference>
<evidence type="ECO:0000256" key="1">
    <source>
        <dbReference type="ARBA" id="ARBA00006484"/>
    </source>
</evidence>
<evidence type="ECO:0000313" key="3">
    <source>
        <dbReference type="EMBL" id="OFC70243.1"/>
    </source>
</evidence>
<keyword evidence="2" id="KW-0560">Oxidoreductase</keyword>
<dbReference type="FunFam" id="3.40.50.720:FF:000084">
    <property type="entry name" value="Short-chain dehydrogenase reductase"/>
    <property type="match status" value="1"/>
</dbReference>
<comment type="caution">
    <text evidence="3">The sequence shown here is derived from an EMBL/GenBank/DDBJ whole genome shotgun (WGS) entry which is preliminary data.</text>
</comment>
<name>A0A1E7Z9M0_9ALTE</name>
<dbReference type="STRING" id="1656094.BFC18_13760"/>
<dbReference type="PANTHER" id="PTHR43477">
    <property type="entry name" value="DIHYDROANTICAPSIN 7-DEHYDROGENASE"/>
    <property type="match status" value="1"/>
</dbReference>
<proteinExistence type="inferred from homology"/>
<dbReference type="PRINTS" id="PR00081">
    <property type="entry name" value="GDHRDH"/>
</dbReference>
<dbReference type="Pfam" id="PF13561">
    <property type="entry name" value="adh_short_C2"/>
    <property type="match status" value="1"/>
</dbReference>
<comment type="similarity">
    <text evidence="1">Belongs to the short-chain dehydrogenases/reductases (SDR) family.</text>
</comment>